<gene>
    <name evidence="2" type="ORF">Vau01_029240</name>
</gene>
<protein>
    <submittedName>
        <fullName evidence="2">ABC transporter permease</fullName>
    </submittedName>
</protein>
<feature type="transmembrane region" description="Helical" evidence="1">
    <location>
        <begin position="199"/>
        <end position="219"/>
    </location>
</feature>
<keyword evidence="1" id="KW-1133">Transmembrane helix</keyword>
<dbReference type="PANTHER" id="PTHR37305:SF1">
    <property type="entry name" value="MEMBRANE PROTEIN"/>
    <property type="match status" value="1"/>
</dbReference>
<dbReference type="AlphaFoldDB" id="A0A8J4DZD2"/>
<evidence type="ECO:0000256" key="1">
    <source>
        <dbReference type="SAM" id="Phobius"/>
    </source>
</evidence>
<evidence type="ECO:0000313" key="2">
    <source>
        <dbReference type="EMBL" id="GIJ55408.1"/>
    </source>
</evidence>
<dbReference type="PANTHER" id="PTHR37305">
    <property type="entry name" value="INTEGRAL MEMBRANE PROTEIN-RELATED"/>
    <property type="match status" value="1"/>
</dbReference>
<feature type="transmembrane region" description="Helical" evidence="1">
    <location>
        <begin position="106"/>
        <end position="131"/>
    </location>
</feature>
<feature type="transmembrane region" description="Helical" evidence="1">
    <location>
        <begin position="58"/>
        <end position="85"/>
    </location>
</feature>
<keyword evidence="1" id="KW-0812">Transmembrane</keyword>
<comment type="caution">
    <text evidence="2">The sequence shown here is derived from an EMBL/GenBank/DDBJ whole genome shotgun (WGS) entry which is preliminary data.</text>
</comment>
<name>A0A8J4DZD2_9ACTN</name>
<organism evidence="2 3">
    <name type="scientific">Virgisporangium aurantiacum</name>
    <dbReference type="NCBI Taxonomy" id="175570"/>
    <lineage>
        <taxon>Bacteria</taxon>
        <taxon>Bacillati</taxon>
        <taxon>Actinomycetota</taxon>
        <taxon>Actinomycetes</taxon>
        <taxon>Micromonosporales</taxon>
        <taxon>Micromonosporaceae</taxon>
        <taxon>Virgisporangium</taxon>
    </lineage>
</organism>
<keyword evidence="3" id="KW-1185">Reference proteome</keyword>
<keyword evidence="1" id="KW-0472">Membrane</keyword>
<feature type="transmembrane region" description="Helical" evidence="1">
    <location>
        <begin position="167"/>
        <end position="192"/>
    </location>
</feature>
<dbReference type="Pfam" id="PF12730">
    <property type="entry name" value="ABC2_membrane_4"/>
    <property type="match status" value="1"/>
</dbReference>
<feature type="transmembrane region" description="Helical" evidence="1">
    <location>
        <begin position="254"/>
        <end position="272"/>
    </location>
</feature>
<sequence length="279" mass="29493">MIYVELSKLFRRPRMYVIVALLCLLPFIVAIFLATTRIPPPPGQGGAFLAAVLGNGALYPAAAMALVLPVFLPVAVAVLAGDAVAGEATGGTLRYLLIRPVGRTRFLVAKLVAMIAFVLFAIAMVVLTSYVTGIALLGTGPATTGGVVVLPPDVTSLSGGVISPGELVLRMLGTIGYITLSMLAVASIALFLSTLTDSALGAAMGALSVLVTSQVLVTLDAAESVKPYLPTRYWLAWIDFFREPILWRDIERGVLLQLVYVAVLLGFAWANFKTRDITS</sequence>
<dbReference type="EMBL" id="BOPG01000017">
    <property type="protein sequence ID" value="GIJ55408.1"/>
    <property type="molecule type" value="Genomic_DNA"/>
</dbReference>
<evidence type="ECO:0000313" key="3">
    <source>
        <dbReference type="Proteomes" id="UP000612585"/>
    </source>
</evidence>
<proteinExistence type="predicted"/>
<feature type="transmembrane region" description="Helical" evidence="1">
    <location>
        <begin position="16"/>
        <end position="38"/>
    </location>
</feature>
<dbReference type="Proteomes" id="UP000612585">
    <property type="component" value="Unassembled WGS sequence"/>
</dbReference>
<accession>A0A8J4DZD2</accession>
<dbReference type="RefSeq" id="WP_203992163.1">
    <property type="nucleotide sequence ID" value="NZ_BOPG01000017.1"/>
</dbReference>
<reference evidence="2" key="1">
    <citation type="submission" date="2021-01" db="EMBL/GenBank/DDBJ databases">
        <title>Whole genome shotgun sequence of Virgisporangium aurantiacum NBRC 16421.</title>
        <authorList>
            <person name="Komaki H."/>
            <person name="Tamura T."/>
        </authorList>
    </citation>
    <scope>NUCLEOTIDE SEQUENCE</scope>
    <source>
        <strain evidence="2">NBRC 16421</strain>
    </source>
</reference>